<evidence type="ECO:0000313" key="3">
    <source>
        <dbReference type="EMBL" id="OLN31781.1"/>
    </source>
</evidence>
<evidence type="ECO:0000313" key="4">
    <source>
        <dbReference type="Proteomes" id="UP000186102"/>
    </source>
</evidence>
<sequence length="364" mass="40810">MKIVTVLGARPQFIKAAPLSEALRKNHEEKIVHTGQHYDYQMSDVFFEELGIPKPDYFLGVGSKQHGAQTGEMLTGVEEVLLKEKPDWVLVYGDTNSTLAGALAAAKLHIPIAHVEAGLRSYNRQMPEEVNRVLTDHLSTLLFCPTDQAVKNLSQEGLTEGVVRTGDVMADALYYHARRVEERQPAEERTISENLRYKKKSYLLATVHRAENTDNPSRLEGIINSFAQIDGQIVLPLHPRTKKFLLDRKITIPGNVEVIEPVGYLEMILLEKGAELILTDSGGVQKEAYLWRVPCVTLRDETEWVETVHTGWNTLTGAKTEAIVAAVARYRQNSLPPYQENLYGNGRASEEIVTAIEQKRRLGT</sequence>
<keyword evidence="1" id="KW-0413">Isomerase</keyword>
<comment type="similarity">
    <text evidence="1">Belongs to the UDP-N-acetylglucosamine 2-epimerase family.</text>
</comment>
<accession>A0A1Q8QWT2</accession>
<keyword evidence="4" id="KW-1185">Reference proteome</keyword>
<dbReference type="Proteomes" id="UP000186102">
    <property type="component" value="Unassembled WGS sequence"/>
</dbReference>
<dbReference type="OrthoDB" id="9803238at2"/>
<feature type="domain" description="UDP-N-acetylglucosamine 2-epimerase" evidence="2">
    <location>
        <begin position="24"/>
        <end position="357"/>
    </location>
</feature>
<dbReference type="PANTHER" id="PTHR43174">
    <property type="entry name" value="UDP-N-ACETYLGLUCOSAMINE 2-EPIMERASE"/>
    <property type="match status" value="1"/>
</dbReference>
<organism evidence="3 4">
    <name type="scientific">Desulfosporosinus metallidurans</name>
    <dbReference type="NCBI Taxonomy" id="1888891"/>
    <lineage>
        <taxon>Bacteria</taxon>
        <taxon>Bacillati</taxon>
        <taxon>Bacillota</taxon>
        <taxon>Clostridia</taxon>
        <taxon>Eubacteriales</taxon>
        <taxon>Desulfitobacteriaceae</taxon>
        <taxon>Desulfosporosinus</taxon>
    </lineage>
</organism>
<dbReference type="InterPro" id="IPR029767">
    <property type="entry name" value="WecB-like"/>
</dbReference>
<name>A0A1Q8QWT2_9FIRM</name>
<dbReference type="RefSeq" id="WP_075364904.1">
    <property type="nucleotide sequence ID" value="NZ_MLBF01000014.1"/>
</dbReference>
<dbReference type="SUPFAM" id="SSF53756">
    <property type="entry name" value="UDP-Glycosyltransferase/glycogen phosphorylase"/>
    <property type="match status" value="1"/>
</dbReference>
<dbReference type="NCBIfam" id="TIGR00236">
    <property type="entry name" value="wecB"/>
    <property type="match status" value="1"/>
</dbReference>
<protein>
    <submittedName>
        <fullName evidence="3">UDP-N-acetylglucosamine 2-epimerase</fullName>
    </submittedName>
</protein>
<dbReference type="InterPro" id="IPR003331">
    <property type="entry name" value="UDP_GlcNAc_Epimerase_2_dom"/>
</dbReference>
<evidence type="ECO:0000259" key="2">
    <source>
        <dbReference type="Pfam" id="PF02350"/>
    </source>
</evidence>
<dbReference type="GO" id="GO:0016853">
    <property type="term" value="F:isomerase activity"/>
    <property type="evidence" value="ECO:0007669"/>
    <property type="project" value="UniProtKB-KW"/>
</dbReference>
<dbReference type="EMBL" id="MLBF01000014">
    <property type="protein sequence ID" value="OLN31781.1"/>
    <property type="molecule type" value="Genomic_DNA"/>
</dbReference>
<dbReference type="Pfam" id="PF02350">
    <property type="entry name" value="Epimerase_2"/>
    <property type="match status" value="1"/>
</dbReference>
<reference evidence="3 4" key="1">
    <citation type="submission" date="2016-09" db="EMBL/GenBank/DDBJ databases">
        <title>Complete genome of Desulfosporosinus sp. OL.</title>
        <authorList>
            <person name="Mardanov A."/>
            <person name="Beletsky A."/>
            <person name="Panova A."/>
            <person name="Karnachuk O."/>
            <person name="Ravin N."/>
        </authorList>
    </citation>
    <scope>NUCLEOTIDE SEQUENCE [LARGE SCALE GENOMIC DNA]</scope>
    <source>
        <strain evidence="3 4">OL</strain>
    </source>
</reference>
<dbReference type="AlphaFoldDB" id="A0A1Q8QWT2"/>
<dbReference type="CDD" id="cd03786">
    <property type="entry name" value="GTB_UDP-GlcNAc_2-Epimerase"/>
    <property type="match status" value="1"/>
</dbReference>
<evidence type="ECO:0000256" key="1">
    <source>
        <dbReference type="RuleBase" id="RU003513"/>
    </source>
</evidence>
<dbReference type="STRING" id="1888891.DSOL_2277"/>
<comment type="caution">
    <text evidence="3">The sequence shown here is derived from an EMBL/GenBank/DDBJ whole genome shotgun (WGS) entry which is preliminary data.</text>
</comment>
<dbReference type="Gene3D" id="3.40.50.2000">
    <property type="entry name" value="Glycogen Phosphorylase B"/>
    <property type="match status" value="2"/>
</dbReference>
<dbReference type="PANTHER" id="PTHR43174:SF1">
    <property type="entry name" value="UDP-N-ACETYLGLUCOSAMINE 2-EPIMERASE"/>
    <property type="match status" value="1"/>
</dbReference>
<proteinExistence type="inferred from homology"/>
<gene>
    <name evidence="3" type="ORF">DSOL_2277</name>
</gene>